<dbReference type="SUPFAM" id="SSF52058">
    <property type="entry name" value="L domain-like"/>
    <property type="match status" value="1"/>
</dbReference>
<dbReference type="GO" id="GO:0016020">
    <property type="term" value="C:membrane"/>
    <property type="evidence" value="ECO:0007669"/>
    <property type="project" value="UniProtKB-SubCell"/>
</dbReference>
<dbReference type="PANTHER" id="PTHR48063:SF16">
    <property type="entry name" value="LRR RECEPTOR-LIKE SERINE_THREONINE-PROTEIN KINASE GSO1"/>
    <property type="match status" value="1"/>
</dbReference>
<evidence type="ECO:0000256" key="2">
    <source>
        <dbReference type="ARBA" id="ARBA00022614"/>
    </source>
</evidence>
<accession>A0A5J4ZB72</accession>
<sequence length="223" mass="24670">MRILCLVNIIDLSSNNLSGEATEELTNLSRLGTLNLSINHLTGKLPEKIGSLQLLETLDLSRNQLSGPIPPSMTSLTSMNHLNLSYNNFPGQIPSGNRFGTLNDPSIYEGNPALSGLPLTIKCNGNDENSDSPNGAAEKKADEDGDEFDMLCSHISMGTGFVVRFWGVCVSLLLKRSWRHAYFKFIDDMKDRVSVFVTVNLARLRRKMAPKETEKASSRFCFL</sequence>
<gene>
    <name evidence="9" type="ORF">F0562_018201</name>
</gene>
<comment type="subcellular location">
    <subcellularLocation>
        <location evidence="1">Membrane</location>
        <topology evidence="1">Single-pass type I membrane protein</topology>
    </subcellularLocation>
</comment>
<evidence type="ECO:0000256" key="5">
    <source>
        <dbReference type="ARBA" id="ARBA00022737"/>
    </source>
</evidence>
<evidence type="ECO:0000256" key="7">
    <source>
        <dbReference type="ARBA" id="ARBA00023136"/>
    </source>
</evidence>
<dbReference type="AlphaFoldDB" id="A0A5J4ZB72"/>
<keyword evidence="4" id="KW-0732">Signal</keyword>
<keyword evidence="5" id="KW-0677">Repeat</keyword>
<keyword evidence="8" id="KW-0325">Glycoprotein</keyword>
<evidence type="ECO:0000256" key="8">
    <source>
        <dbReference type="ARBA" id="ARBA00023180"/>
    </source>
</evidence>
<evidence type="ECO:0000256" key="1">
    <source>
        <dbReference type="ARBA" id="ARBA00004479"/>
    </source>
</evidence>
<keyword evidence="10" id="KW-1185">Reference proteome</keyword>
<protein>
    <submittedName>
        <fullName evidence="9">Uncharacterized protein</fullName>
    </submittedName>
</protein>
<name>A0A5J4ZB72_9ASTE</name>
<dbReference type="InterPro" id="IPR032675">
    <property type="entry name" value="LRR_dom_sf"/>
</dbReference>
<organism evidence="9 10">
    <name type="scientific">Nyssa sinensis</name>
    <dbReference type="NCBI Taxonomy" id="561372"/>
    <lineage>
        <taxon>Eukaryota</taxon>
        <taxon>Viridiplantae</taxon>
        <taxon>Streptophyta</taxon>
        <taxon>Embryophyta</taxon>
        <taxon>Tracheophyta</taxon>
        <taxon>Spermatophyta</taxon>
        <taxon>Magnoliopsida</taxon>
        <taxon>eudicotyledons</taxon>
        <taxon>Gunneridae</taxon>
        <taxon>Pentapetalae</taxon>
        <taxon>asterids</taxon>
        <taxon>Cornales</taxon>
        <taxon>Nyssaceae</taxon>
        <taxon>Nyssa</taxon>
    </lineage>
</organism>
<dbReference type="InterPro" id="IPR046956">
    <property type="entry name" value="RLP23-like"/>
</dbReference>
<dbReference type="OrthoDB" id="1060944at2759"/>
<keyword evidence="2" id="KW-0433">Leucine-rich repeat</keyword>
<dbReference type="PRINTS" id="PR00019">
    <property type="entry name" value="LEURICHRPT"/>
</dbReference>
<evidence type="ECO:0000313" key="10">
    <source>
        <dbReference type="Proteomes" id="UP000325577"/>
    </source>
</evidence>
<dbReference type="Proteomes" id="UP000325577">
    <property type="component" value="Linkage Group LG9"/>
</dbReference>
<dbReference type="EMBL" id="CM018052">
    <property type="protein sequence ID" value="KAA8515012.1"/>
    <property type="molecule type" value="Genomic_DNA"/>
</dbReference>
<dbReference type="Gene3D" id="3.80.10.10">
    <property type="entry name" value="Ribonuclease Inhibitor"/>
    <property type="match status" value="1"/>
</dbReference>
<dbReference type="FunFam" id="3.80.10.10:FF:000383">
    <property type="entry name" value="Leucine-rich repeat receptor protein kinase EMS1"/>
    <property type="match status" value="1"/>
</dbReference>
<dbReference type="InterPro" id="IPR001611">
    <property type="entry name" value="Leu-rich_rpt"/>
</dbReference>
<evidence type="ECO:0000256" key="3">
    <source>
        <dbReference type="ARBA" id="ARBA00022692"/>
    </source>
</evidence>
<keyword evidence="7" id="KW-0472">Membrane</keyword>
<evidence type="ECO:0000256" key="4">
    <source>
        <dbReference type="ARBA" id="ARBA00022729"/>
    </source>
</evidence>
<evidence type="ECO:0000313" key="9">
    <source>
        <dbReference type="EMBL" id="KAA8515012.1"/>
    </source>
</evidence>
<keyword evidence="6" id="KW-1133">Transmembrane helix</keyword>
<evidence type="ECO:0000256" key="6">
    <source>
        <dbReference type="ARBA" id="ARBA00022989"/>
    </source>
</evidence>
<keyword evidence="3" id="KW-0812">Transmembrane</keyword>
<proteinExistence type="predicted"/>
<dbReference type="Pfam" id="PF13855">
    <property type="entry name" value="LRR_8"/>
    <property type="match status" value="1"/>
</dbReference>
<reference evidence="9 10" key="1">
    <citation type="submission" date="2019-09" db="EMBL/GenBank/DDBJ databases">
        <title>A chromosome-level genome assembly of the Chinese tupelo Nyssa sinensis.</title>
        <authorList>
            <person name="Yang X."/>
            <person name="Kang M."/>
            <person name="Yang Y."/>
            <person name="Xiong H."/>
            <person name="Wang M."/>
            <person name="Zhang Z."/>
            <person name="Wang Z."/>
            <person name="Wu H."/>
            <person name="Ma T."/>
            <person name="Liu J."/>
            <person name="Xi Z."/>
        </authorList>
    </citation>
    <scope>NUCLEOTIDE SEQUENCE [LARGE SCALE GENOMIC DNA]</scope>
    <source>
        <strain evidence="9">J267</strain>
        <tissue evidence="9">Leaf</tissue>
    </source>
</reference>
<dbReference type="PANTHER" id="PTHR48063">
    <property type="entry name" value="LRR RECEPTOR-LIKE KINASE"/>
    <property type="match status" value="1"/>
</dbReference>